<evidence type="ECO:0000256" key="1">
    <source>
        <dbReference type="SAM" id="SignalP"/>
    </source>
</evidence>
<dbReference type="AlphaFoldDB" id="A0A317EVC0"/>
<gene>
    <name evidence="3" type="ORF">DF947_20995</name>
</gene>
<feature type="signal peptide" evidence="1">
    <location>
        <begin position="1"/>
        <end position="20"/>
    </location>
</feature>
<feature type="chain" id="PRO_5016432826" description="Secretion system C-terminal sorting domain-containing protein" evidence="1">
    <location>
        <begin position="21"/>
        <end position="163"/>
    </location>
</feature>
<evidence type="ECO:0000313" key="4">
    <source>
        <dbReference type="Proteomes" id="UP000245391"/>
    </source>
</evidence>
<sequence length="163" mass="17402">MKKVIVLSLFCWLLSTNINAQTTLTRSVVASTGGSAQAGNTLIQFTVGEVAVLTQQSSAVLLTQGFQQPEFTISSLAAPAVGNMRVYPNPAVGKTKVDFDLLTDAKVLINLVNNAGQIVHSSTVTSLAGKIEYVIPLNGLASGMYHVVLYVNFRTFSEKLVIQ</sequence>
<reference evidence="4" key="1">
    <citation type="submission" date="2018-05" db="EMBL/GenBank/DDBJ databases">
        <title>Pedobacter paludis sp. nov., isolated from wetland soil.</title>
        <authorList>
            <person name="Zhang Y."/>
        </authorList>
    </citation>
    <scope>NUCLEOTIDE SEQUENCE [LARGE SCALE GENOMIC DNA]</scope>
    <source>
        <strain evidence="4">R-8</strain>
    </source>
</reference>
<keyword evidence="4" id="KW-1185">Reference proteome</keyword>
<organism evidence="3 4">
    <name type="scientific">Pedobacter paludis</name>
    <dbReference type="NCBI Taxonomy" id="2203212"/>
    <lineage>
        <taxon>Bacteria</taxon>
        <taxon>Pseudomonadati</taxon>
        <taxon>Bacteroidota</taxon>
        <taxon>Sphingobacteriia</taxon>
        <taxon>Sphingobacteriales</taxon>
        <taxon>Sphingobacteriaceae</taxon>
        <taxon>Pedobacter</taxon>
    </lineage>
</organism>
<keyword evidence="1" id="KW-0732">Signal</keyword>
<dbReference type="RefSeq" id="WP_109932701.1">
    <property type="nucleotide sequence ID" value="NZ_QGNY01000010.1"/>
</dbReference>
<dbReference type="Pfam" id="PF18962">
    <property type="entry name" value="Por_Secre_tail"/>
    <property type="match status" value="1"/>
</dbReference>
<dbReference type="OrthoDB" id="671724at2"/>
<accession>A0A317EVC0</accession>
<proteinExistence type="predicted"/>
<evidence type="ECO:0000313" key="3">
    <source>
        <dbReference type="EMBL" id="PWS29817.1"/>
    </source>
</evidence>
<dbReference type="EMBL" id="QGNY01000010">
    <property type="protein sequence ID" value="PWS29817.1"/>
    <property type="molecule type" value="Genomic_DNA"/>
</dbReference>
<dbReference type="InterPro" id="IPR026444">
    <property type="entry name" value="Secre_tail"/>
</dbReference>
<evidence type="ECO:0000259" key="2">
    <source>
        <dbReference type="Pfam" id="PF18962"/>
    </source>
</evidence>
<protein>
    <recommendedName>
        <fullName evidence="2">Secretion system C-terminal sorting domain-containing protein</fullName>
    </recommendedName>
</protein>
<comment type="caution">
    <text evidence="3">The sequence shown here is derived from an EMBL/GenBank/DDBJ whole genome shotgun (WGS) entry which is preliminary data.</text>
</comment>
<dbReference type="Proteomes" id="UP000245391">
    <property type="component" value="Unassembled WGS sequence"/>
</dbReference>
<feature type="domain" description="Secretion system C-terminal sorting" evidence="2">
    <location>
        <begin position="86"/>
        <end position="162"/>
    </location>
</feature>
<name>A0A317EVC0_9SPHI</name>
<dbReference type="NCBIfam" id="TIGR04183">
    <property type="entry name" value="Por_Secre_tail"/>
    <property type="match status" value="1"/>
</dbReference>